<reference evidence="2 3" key="1">
    <citation type="submission" date="2018-07" db="EMBL/GenBank/DDBJ databases">
        <title>Chitinophaga K2CV101002-2 sp. nov., isolated from a monsoon evergreen broad-leaved forest soil.</title>
        <authorList>
            <person name="Lv Y."/>
        </authorList>
    </citation>
    <scope>NUCLEOTIDE SEQUENCE [LARGE SCALE GENOMIC DNA]</scope>
    <source>
        <strain evidence="2 3">GDMCC 1.1288</strain>
    </source>
</reference>
<proteinExistence type="predicted"/>
<comment type="caution">
    <text evidence="2">The sequence shown here is derived from an EMBL/GenBank/DDBJ whole genome shotgun (WGS) entry which is preliminary data.</text>
</comment>
<sequence>MGLFDFLKGKNTSNNQVDKQSKDYEEYFEEEVLKAIPRYICKPGADVNIKVRHQETNEVISFAQGFPEQFNTWKKVKSLADKRGIIYSLLDFQLAQHLELWQTIERFNDDRYAQRALELANKYKNDADEQNPDFQNALARTYFILTQYEEAEQHCLAALELAPTNIRSKRIYADILHCTNRQEKAHQLYEEILNEKLPKGKQISLSIKELLGFNGDVTNSPIYALMWLRDEKNISDEIWEWANNEFYYSPHFRSQYAYWLIEKKEYLRGFAKLLSLVKEMPWFTEAAINCYNLMKQLNLQDSMQEEKSLLEKIMANTSH</sequence>
<gene>
    <name evidence="2" type="ORF">DVR12_21145</name>
</gene>
<accession>A0A3E1Y659</accession>
<dbReference type="SMART" id="SM00028">
    <property type="entry name" value="TPR"/>
    <property type="match status" value="1"/>
</dbReference>
<feature type="repeat" description="TPR" evidence="1">
    <location>
        <begin position="132"/>
        <end position="165"/>
    </location>
</feature>
<organism evidence="2 3">
    <name type="scientific">Chitinophaga silvatica</name>
    <dbReference type="NCBI Taxonomy" id="2282649"/>
    <lineage>
        <taxon>Bacteria</taxon>
        <taxon>Pseudomonadati</taxon>
        <taxon>Bacteroidota</taxon>
        <taxon>Chitinophagia</taxon>
        <taxon>Chitinophagales</taxon>
        <taxon>Chitinophagaceae</taxon>
        <taxon>Chitinophaga</taxon>
    </lineage>
</organism>
<dbReference type="InterPro" id="IPR011990">
    <property type="entry name" value="TPR-like_helical_dom_sf"/>
</dbReference>
<dbReference type="Gene3D" id="1.25.40.10">
    <property type="entry name" value="Tetratricopeptide repeat domain"/>
    <property type="match status" value="1"/>
</dbReference>
<protein>
    <submittedName>
        <fullName evidence="2">Uncharacterized protein</fullName>
    </submittedName>
</protein>
<keyword evidence="1" id="KW-0802">TPR repeat</keyword>
<dbReference type="AlphaFoldDB" id="A0A3E1Y659"/>
<dbReference type="PROSITE" id="PS50005">
    <property type="entry name" value="TPR"/>
    <property type="match status" value="1"/>
</dbReference>
<evidence type="ECO:0000256" key="1">
    <source>
        <dbReference type="PROSITE-ProRule" id="PRU00339"/>
    </source>
</evidence>
<keyword evidence="3" id="KW-1185">Reference proteome</keyword>
<name>A0A3E1Y659_9BACT</name>
<dbReference type="SUPFAM" id="SSF48452">
    <property type="entry name" value="TPR-like"/>
    <property type="match status" value="1"/>
</dbReference>
<dbReference type="RefSeq" id="WP_116977785.1">
    <property type="nucleotide sequence ID" value="NZ_QPMM01000011.1"/>
</dbReference>
<dbReference type="InterPro" id="IPR019734">
    <property type="entry name" value="TPR_rpt"/>
</dbReference>
<evidence type="ECO:0000313" key="3">
    <source>
        <dbReference type="Proteomes" id="UP000260644"/>
    </source>
</evidence>
<evidence type="ECO:0000313" key="2">
    <source>
        <dbReference type="EMBL" id="RFS20223.1"/>
    </source>
</evidence>
<dbReference type="Proteomes" id="UP000260644">
    <property type="component" value="Unassembled WGS sequence"/>
</dbReference>
<dbReference type="EMBL" id="QPMM01000011">
    <property type="protein sequence ID" value="RFS20223.1"/>
    <property type="molecule type" value="Genomic_DNA"/>
</dbReference>
<dbReference type="OrthoDB" id="626812at2"/>